<comment type="caution">
    <text evidence="2">The sequence shown here is derived from an EMBL/GenBank/DDBJ whole genome shotgun (WGS) entry which is preliminary data.</text>
</comment>
<dbReference type="AlphaFoldDB" id="A0A0D8BF31"/>
<organism evidence="2 3">
    <name type="scientific">Frankia torreyi</name>
    <dbReference type="NCBI Taxonomy" id="1856"/>
    <lineage>
        <taxon>Bacteria</taxon>
        <taxon>Bacillati</taxon>
        <taxon>Actinomycetota</taxon>
        <taxon>Actinomycetes</taxon>
        <taxon>Frankiales</taxon>
        <taxon>Frankiaceae</taxon>
        <taxon>Frankia</taxon>
    </lineage>
</organism>
<reference evidence="2 3" key="2">
    <citation type="journal article" date="2016" name="Genome Announc.">
        <title>Permanent Draft Genome Sequences for Two Variants of Frankia sp. Strain CpI1, the First Frankia Strain Isolated from Root Nodules of Comptonia peregrina.</title>
        <authorList>
            <person name="Oshone R."/>
            <person name="Hurst S.G.IV."/>
            <person name="Abebe-Akele F."/>
            <person name="Simpson S."/>
            <person name="Morris K."/>
            <person name="Thomas W.K."/>
            <person name="Tisa L.S."/>
        </authorList>
    </citation>
    <scope>NUCLEOTIDE SEQUENCE [LARGE SCALE GENOMIC DNA]</scope>
    <source>
        <strain evidence="3">CpI1-S</strain>
    </source>
</reference>
<sequence>MSWDNPPLCTGCDDSRLIASRRPPWPPARPRPAAPGCAAAGPGRTFPPAKTELSAGVVKLPSSQPGYGEYPPYSYALVE</sequence>
<feature type="region of interest" description="Disordered" evidence="1">
    <location>
        <begin position="14"/>
        <end position="46"/>
    </location>
</feature>
<feature type="compositionally biased region" description="Pro residues" evidence="1">
    <location>
        <begin position="23"/>
        <end position="33"/>
    </location>
</feature>
<dbReference type="PATRIC" id="fig|1502723.3.peg.2422"/>
<dbReference type="EMBL" id="JYFN01000021">
    <property type="protein sequence ID" value="KJE22675.1"/>
    <property type="molecule type" value="Genomic_DNA"/>
</dbReference>
<proteinExistence type="predicted"/>
<name>A0A0D8BF31_9ACTN</name>
<keyword evidence="3" id="KW-1185">Reference proteome</keyword>
<gene>
    <name evidence="2" type="ORF">FF36_03041</name>
</gene>
<evidence type="ECO:0000313" key="3">
    <source>
        <dbReference type="Proteomes" id="UP000032545"/>
    </source>
</evidence>
<protein>
    <submittedName>
        <fullName evidence="2">Uncharacterized protein</fullName>
    </submittedName>
</protein>
<evidence type="ECO:0000313" key="2">
    <source>
        <dbReference type="EMBL" id="KJE22675.1"/>
    </source>
</evidence>
<dbReference type="Proteomes" id="UP000032545">
    <property type="component" value="Unassembled WGS sequence"/>
</dbReference>
<reference evidence="3" key="1">
    <citation type="submission" date="2015-02" db="EMBL/GenBank/DDBJ databases">
        <title>Draft Genome of Frankia sp. CpI1-S.</title>
        <authorList>
            <person name="Oshone R.T."/>
            <person name="Ngom M."/>
            <person name="Ghodhbane-Gtari F."/>
            <person name="Gtari M."/>
            <person name="Morris K."/>
            <person name="Thomas K."/>
            <person name="Sen A."/>
            <person name="Tisa L.S."/>
        </authorList>
    </citation>
    <scope>NUCLEOTIDE SEQUENCE [LARGE SCALE GENOMIC DNA]</scope>
    <source>
        <strain evidence="3">CpI1-S</strain>
    </source>
</reference>
<evidence type="ECO:0000256" key="1">
    <source>
        <dbReference type="SAM" id="MobiDB-lite"/>
    </source>
</evidence>
<feature type="compositionally biased region" description="Low complexity" evidence="1">
    <location>
        <begin position="34"/>
        <end position="44"/>
    </location>
</feature>
<accession>A0A0D8BF31</accession>